<sequence length="791" mass="92884">MDLTQKKLTKSEWEFLEQPLNKNETSILKLILNGRTDINTKFNTSKSLLSFIKISNNLEAFHYYCYQKYFTKLITNVEKKYGVRFIPPLKKKKSLEMKKKDIIRIKNIDKKIDKIKDDLYEYVLLDNVTRFLKTKDIRYYYTLVHLLGNNIEFTNEYVLLFVDNILKQFKNDTIVQAAITNAHEVIERNDELLKYSNVELYEHQKQLFSICNNNKEAALTLYQAPTGTGKTLSPIGLKKRVVFVCAAKHIGLQLAKSCISMEIPIAIAFGCKDVSDIRLHYFAVTDFVKNRRTGGIFRVDNSVGDKVEIIISDIQSYLYSMRYMMAFNKKEDLLWYWDEPTITLDYVNHEFHELLKQNWNENEIPNIVLSSATLPSQEDIFPMIRNYKSRFPSGSIQNVVSYECRKTIPIINSNGFTVMPHYTFTNMKDIKKSVKHLENNKTIMRHFDIEEISKFIKYIHEKDIVKERFKYNNYFQDINEVNIISIKIYYLKLLSKLKSDQYDLVHKYLLENRKQKYKSTIKITTDDSHTLTDGPTILITNNVEKIAKFYLKISKIPESELTNVLKVIVENSIYSDQLDEIIAVEKERIDKQQMSKEKSEREAASGGREEQELEFYKQRLAEASSRIQAVHLAKKFIPNSDTHIKRFGKTPSSRIFTSDIDDTAVENIMLLEIPDVWKILLLMGIGVFLKHESVRYMEIMKKLAEEQKLYLIIASSDYIYGTNYQFCHGYLTKDLTENMTQEKMLQAFGRVGRRDLQKDYSIRIRDDRLIEKLFTIETDKIEVKNMNKLFG</sequence>
<protein>
    <submittedName>
        <fullName evidence="1">Uncharacterized protein</fullName>
    </submittedName>
</protein>
<dbReference type="AlphaFoldDB" id="A0A6C0INN3"/>
<dbReference type="InterPro" id="IPR027417">
    <property type="entry name" value="P-loop_NTPase"/>
</dbReference>
<accession>A0A6C0INN3</accession>
<evidence type="ECO:0000313" key="1">
    <source>
        <dbReference type="EMBL" id="QHT94808.1"/>
    </source>
</evidence>
<proteinExistence type="predicted"/>
<reference evidence="1" key="1">
    <citation type="journal article" date="2020" name="Nature">
        <title>Giant virus diversity and host interactions through global metagenomics.</title>
        <authorList>
            <person name="Schulz F."/>
            <person name="Roux S."/>
            <person name="Paez-Espino D."/>
            <person name="Jungbluth S."/>
            <person name="Walsh D.A."/>
            <person name="Denef V.J."/>
            <person name="McMahon K.D."/>
            <person name="Konstantinidis K.T."/>
            <person name="Eloe-Fadrosh E.A."/>
            <person name="Kyrpides N.C."/>
            <person name="Woyke T."/>
        </authorList>
    </citation>
    <scope>NUCLEOTIDE SEQUENCE</scope>
    <source>
        <strain evidence="1">GVMAG-M-3300024261-37</strain>
    </source>
</reference>
<dbReference type="SUPFAM" id="SSF52540">
    <property type="entry name" value="P-loop containing nucleoside triphosphate hydrolases"/>
    <property type="match status" value="2"/>
</dbReference>
<name>A0A6C0INN3_9ZZZZ</name>
<dbReference type="EMBL" id="MN740232">
    <property type="protein sequence ID" value="QHT94808.1"/>
    <property type="molecule type" value="Genomic_DNA"/>
</dbReference>
<dbReference type="Gene3D" id="3.40.50.300">
    <property type="entry name" value="P-loop containing nucleotide triphosphate hydrolases"/>
    <property type="match status" value="1"/>
</dbReference>
<organism evidence="1">
    <name type="scientific">viral metagenome</name>
    <dbReference type="NCBI Taxonomy" id="1070528"/>
    <lineage>
        <taxon>unclassified sequences</taxon>
        <taxon>metagenomes</taxon>
        <taxon>organismal metagenomes</taxon>
    </lineage>
</organism>